<evidence type="ECO:0000256" key="2">
    <source>
        <dbReference type="SAM" id="SignalP"/>
    </source>
</evidence>
<feature type="region of interest" description="Disordered" evidence="1">
    <location>
        <begin position="44"/>
        <end position="67"/>
    </location>
</feature>
<name>A0A8H2XJV0_9AGAM</name>
<dbReference type="EMBL" id="CAJMWZ010000860">
    <property type="protein sequence ID" value="CAE6427086.1"/>
    <property type="molecule type" value="Genomic_DNA"/>
</dbReference>
<evidence type="ECO:0000256" key="1">
    <source>
        <dbReference type="SAM" id="MobiDB-lite"/>
    </source>
</evidence>
<keyword evidence="2" id="KW-0732">Signal</keyword>
<feature type="chain" id="PRO_5034868210" description="Transmembrane protein" evidence="2">
    <location>
        <begin position="20"/>
        <end position="561"/>
    </location>
</feature>
<gene>
    <name evidence="3" type="ORF">RDB_LOCUS15737</name>
</gene>
<dbReference type="AlphaFoldDB" id="A0A8H2XJV0"/>
<feature type="region of interest" description="Disordered" evidence="1">
    <location>
        <begin position="100"/>
        <end position="123"/>
    </location>
</feature>
<protein>
    <recommendedName>
        <fullName evidence="5">Transmembrane protein</fullName>
    </recommendedName>
</protein>
<organism evidence="3 4">
    <name type="scientific">Rhizoctonia solani</name>
    <dbReference type="NCBI Taxonomy" id="456999"/>
    <lineage>
        <taxon>Eukaryota</taxon>
        <taxon>Fungi</taxon>
        <taxon>Dikarya</taxon>
        <taxon>Basidiomycota</taxon>
        <taxon>Agaricomycotina</taxon>
        <taxon>Agaricomycetes</taxon>
        <taxon>Cantharellales</taxon>
        <taxon>Ceratobasidiaceae</taxon>
        <taxon>Rhizoctonia</taxon>
    </lineage>
</organism>
<reference evidence="3" key="1">
    <citation type="submission" date="2021-01" db="EMBL/GenBank/DDBJ databases">
        <authorList>
            <person name="Kaushik A."/>
        </authorList>
    </citation>
    <scope>NUCLEOTIDE SEQUENCE</scope>
    <source>
        <strain evidence="3">Type strain: AG8-Rh-89/</strain>
    </source>
</reference>
<evidence type="ECO:0000313" key="3">
    <source>
        <dbReference type="EMBL" id="CAE6427086.1"/>
    </source>
</evidence>
<evidence type="ECO:0008006" key="5">
    <source>
        <dbReference type="Google" id="ProtNLM"/>
    </source>
</evidence>
<evidence type="ECO:0000313" key="4">
    <source>
        <dbReference type="Proteomes" id="UP000663850"/>
    </source>
</evidence>
<comment type="caution">
    <text evidence="3">The sequence shown here is derived from an EMBL/GenBank/DDBJ whole genome shotgun (WGS) entry which is preliminary data.</text>
</comment>
<accession>A0A8H2XJV0</accession>
<feature type="compositionally biased region" description="Polar residues" evidence="1">
    <location>
        <begin position="55"/>
        <end position="64"/>
    </location>
</feature>
<sequence length="561" mass="62238">MHLIATYPIILFSLVIVLAHPTDVDNPINKLKTHVYGTAEPLNVGYQSDEHSSRPHPSNTQSAPPQGGRKTIVVIITTILLASIAWPLWQCLRHNVQSGTRGHSTHVGGRSEAVSGPILGKGMPSDNLVQHDIKPMPSHRRPATVVSADTAHPIPLPRECILAATPFKRPDDIFGGPAMDPSTLPHEELERFNDYTVADPEIPITPYGNRFQMINAGHHILRVLNWLPINRSKQAVVCISIPPRDRLSLRRSLHKGARDLSEGFPEPRQYLFLLVGVDNLGQKDAENDTKYLRQMFESSPCRSSTRYECIYGPDATYTKIRETALALLDEAQTVSGPSQMFMLFTGTGDGNNAMCLADGKVLSESDLSQWLSTSSINQAKQSTSVLFDICRMAASRLATAFQSVQLAWSCSVGEFAYAIRLSKNKLIPRSIFLLAIFVAAHDMNALKLDGCYFEAAFAFHIKQLSDLILFMYCREHQSRCSRCPPRKRCDPPVAQNPDLQQARGAVTSLGMLIATHFPQHAREVFIAVKNKMRQEEFPGRLCPLSASRAKQSNKPTVKDES</sequence>
<feature type="signal peptide" evidence="2">
    <location>
        <begin position="1"/>
        <end position="19"/>
    </location>
</feature>
<dbReference type="Proteomes" id="UP000663850">
    <property type="component" value="Unassembled WGS sequence"/>
</dbReference>
<proteinExistence type="predicted"/>